<protein>
    <submittedName>
        <fullName evidence="2">Molybdopterin-binding protein</fullName>
    </submittedName>
</protein>
<sequence>MTKMATETQQRFGLIVIGDEVLNGARRDQHLEHFKEMIGGRGHELAWQWMLPDDPEVITAHLRFSMAHAEPVFVCGGIGATPDDHTRGCAAVAAGVALTRHPEAVALLEERFGEAAYPHRILMAELPEGCTLIDNPVNRIPGFMVRDHWFLPGFPKMAWPMAEQVLETRYGLAVRQREVALKVRGIPESQLVPLMERFGERFPELKMFSLPHMDEDPHILLGFRGRDRLEEALAALREALGDARIEEVAPR</sequence>
<comment type="caution">
    <text evidence="2">The sequence shown here is derived from an EMBL/GenBank/DDBJ whole genome shotgun (WGS) entry which is preliminary data.</text>
</comment>
<dbReference type="InterPro" id="IPR036425">
    <property type="entry name" value="MoaB/Mog-like_dom_sf"/>
</dbReference>
<evidence type="ECO:0000313" key="3">
    <source>
        <dbReference type="Proteomes" id="UP000075766"/>
    </source>
</evidence>
<organism evidence="2 3">
    <name type="scientific">Marichromatium gracile</name>
    <name type="common">Chromatium gracile</name>
    <dbReference type="NCBI Taxonomy" id="1048"/>
    <lineage>
        <taxon>Bacteria</taxon>
        <taxon>Pseudomonadati</taxon>
        <taxon>Pseudomonadota</taxon>
        <taxon>Gammaproteobacteria</taxon>
        <taxon>Chromatiales</taxon>
        <taxon>Chromatiaceae</taxon>
        <taxon>Marichromatium</taxon>
    </lineage>
</organism>
<dbReference type="SMART" id="SM00852">
    <property type="entry name" value="MoCF_biosynth"/>
    <property type="match status" value="1"/>
</dbReference>
<dbReference type="InterPro" id="IPR050101">
    <property type="entry name" value="CinA"/>
</dbReference>
<dbReference type="EMBL" id="LSYU01000066">
    <property type="protein sequence ID" value="KXX64070.1"/>
    <property type="molecule type" value="Genomic_DNA"/>
</dbReference>
<accession>A0ABR5VFE8</accession>
<evidence type="ECO:0000313" key="2">
    <source>
        <dbReference type="EMBL" id="KXX64070.1"/>
    </source>
</evidence>
<name>A0ABR5VFE8_MARGR</name>
<keyword evidence="3" id="KW-1185">Reference proteome</keyword>
<proteinExistence type="predicted"/>
<evidence type="ECO:0000259" key="1">
    <source>
        <dbReference type="SMART" id="SM00852"/>
    </source>
</evidence>
<gene>
    <name evidence="2" type="ORF">AY586_03075</name>
</gene>
<dbReference type="Pfam" id="PF00994">
    <property type="entry name" value="MoCF_biosynth"/>
    <property type="match status" value="1"/>
</dbReference>
<dbReference type="SUPFAM" id="SSF53218">
    <property type="entry name" value="Molybdenum cofactor biosynthesis proteins"/>
    <property type="match status" value="1"/>
</dbReference>
<dbReference type="PANTHER" id="PTHR13939">
    <property type="entry name" value="NICOTINAMIDE-NUCLEOTIDE AMIDOHYDROLASE PNCC"/>
    <property type="match status" value="1"/>
</dbReference>
<feature type="domain" description="MoaB/Mog" evidence="1">
    <location>
        <begin position="13"/>
        <end position="173"/>
    </location>
</feature>
<dbReference type="InterPro" id="IPR001453">
    <property type="entry name" value="MoaB/Mog_dom"/>
</dbReference>
<dbReference type="PANTHER" id="PTHR13939:SF0">
    <property type="entry name" value="NMN AMIDOHYDROLASE-LIKE PROTEIN YFAY"/>
    <property type="match status" value="1"/>
</dbReference>
<dbReference type="Gene3D" id="3.40.980.10">
    <property type="entry name" value="MoaB/Mog-like domain"/>
    <property type="match status" value="1"/>
</dbReference>
<reference evidence="2 3" key="1">
    <citation type="submission" date="2016-02" db="EMBL/GenBank/DDBJ databases">
        <title>Genome sequence of Marichromatium gracile YL-28, a purple sulfur bacterium.</title>
        <authorList>
            <person name="Zhao C."/>
            <person name="Hong X."/>
            <person name="Chen S."/>
            <person name="Yang S."/>
        </authorList>
    </citation>
    <scope>NUCLEOTIDE SEQUENCE [LARGE SCALE GENOMIC DNA]</scope>
    <source>
        <strain evidence="2 3">YL28</strain>
    </source>
</reference>
<dbReference type="Proteomes" id="UP000075766">
    <property type="component" value="Unassembled WGS sequence"/>
</dbReference>